<accession>A0A024SBY7</accession>
<organism evidence="1 2">
    <name type="scientific">Hypocrea jecorina (strain ATCC 56765 / BCRC 32924 / NRRL 11460 / Rut C-30)</name>
    <name type="common">Trichoderma reesei</name>
    <dbReference type="NCBI Taxonomy" id="1344414"/>
    <lineage>
        <taxon>Eukaryota</taxon>
        <taxon>Fungi</taxon>
        <taxon>Dikarya</taxon>
        <taxon>Ascomycota</taxon>
        <taxon>Pezizomycotina</taxon>
        <taxon>Sordariomycetes</taxon>
        <taxon>Hypocreomycetidae</taxon>
        <taxon>Hypocreales</taxon>
        <taxon>Hypocreaceae</taxon>
        <taxon>Trichoderma</taxon>
    </lineage>
</organism>
<dbReference type="AlphaFoldDB" id="A0A024SBY7"/>
<proteinExistence type="predicted"/>
<name>A0A024SBY7_HYPJR</name>
<reference evidence="2" key="1">
    <citation type="journal article" date="2013" name="Ind. Biotechnol.">
        <title>Comparative genomics analysis of Trichoderma reesei strains.</title>
        <authorList>
            <person name="Koike H."/>
            <person name="Aerts A."/>
            <person name="LaButti K."/>
            <person name="Grigoriev I.V."/>
            <person name="Baker S.E."/>
        </authorList>
    </citation>
    <scope>NUCLEOTIDE SEQUENCE [LARGE SCALE GENOMIC DNA]</scope>
    <source>
        <strain evidence="2">ATCC 56765 / BCRC 32924 / NRRL 11460 / Rut C-30</strain>
    </source>
</reference>
<protein>
    <submittedName>
        <fullName evidence="1">Uncharacterized protein</fullName>
    </submittedName>
</protein>
<dbReference type="Proteomes" id="UP000024376">
    <property type="component" value="Unassembled WGS sequence"/>
</dbReference>
<dbReference type="HOGENOM" id="CLU_2365248_0_0_1"/>
<dbReference type="KEGG" id="trr:M419DRAFT_76299"/>
<gene>
    <name evidence="1" type="ORF">M419DRAFT_76299</name>
</gene>
<sequence>MADLPAGDGSITRILILCADDQANNGSDDGYCSRDLGFVYGILTWRVVEALLRGRDAWREARYAAVEQSSFTSSNGAAQNLTSQLRCSFTCYKATQVQLQQGPTMITANAIKATLV</sequence>
<dbReference type="EMBL" id="KI911144">
    <property type="protein sequence ID" value="ETS02839.1"/>
    <property type="molecule type" value="Genomic_DNA"/>
</dbReference>
<evidence type="ECO:0000313" key="2">
    <source>
        <dbReference type="Proteomes" id="UP000024376"/>
    </source>
</evidence>
<evidence type="ECO:0000313" key="1">
    <source>
        <dbReference type="EMBL" id="ETS02839.1"/>
    </source>
</evidence>